<dbReference type="InterPro" id="IPR008972">
    <property type="entry name" value="Cupredoxin"/>
</dbReference>
<evidence type="ECO:0000256" key="8">
    <source>
        <dbReference type="ARBA" id="ARBA00022967"/>
    </source>
</evidence>
<feature type="signal peptide" evidence="19">
    <location>
        <begin position="1"/>
        <end position="20"/>
    </location>
</feature>
<evidence type="ECO:0000256" key="11">
    <source>
        <dbReference type="ARBA" id="ARBA00023008"/>
    </source>
</evidence>
<dbReference type="PRINTS" id="PR01166">
    <property type="entry name" value="CYCOXIDASEII"/>
</dbReference>
<evidence type="ECO:0000256" key="7">
    <source>
        <dbReference type="ARBA" id="ARBA00022723"/>
    </source>
</evidence>
<dbReference type="FunFam" id="2.60.40.420:FF:000001">
    <property type="entry name" value="Cytochrome c oxidase subunit 2"/>
    <property type="match status" value="1"/>
</dbReference>
<keyword evidence="12 18" id="KW-0472">Membrane</keyword>
<feature type="transmembrane region" description="Helical" evidence="18">
    <location>
        <begin position="121"/>
        <end position="143"/>
    </location>
</feature>
<comment type="catalytic activity">
    <reaction evidence="14 16">
        <text>4 Fe(II)-[cytochrome c] + O2 + 8 H(+)(in) = 4 Fe(III)-[cytochrome c] + 2 H2O + 4 H(+)(out)</text>
        <dbReference type="Rhea" id="RHEA:11436"/>
        <dbReference type="Rhea" id="RHEA-COMP:10350"/>
        <dbReference type="Rhea" id="RHEA-COMP:14399"/>
        <dbReference type="ChEBI" id="CHEBI:15377"/>
        <dbReference type="ChEBI" id="CHEBI:15378"/>
        <dbReference type="ChEBI" id="CHEBI:15379"/>
        <dbReference type="ChEBI" id="CHEBI:29033"/>
        <dbReference type="ChEBI" id="CHEBI:29034"/>
        <dbReference type="EC" id="7.1.1.9"/>
    </reaction>
</comment>
<dbReference type="InterPro" id="IPR001505">
    <property type="entry name" value="Copper_CuA"/>
</dbReference>
<dbReference type="SUPFAM" id="SSF81464">
    <property type="entry name" value="Cytochrome c oxidase subunit II-like, transmembrane region"/>
    <property type="match status" value="1"/>
</dbReference>
<dbReference type="InterPro" id="IPR014222">
    <property type="entry name" value="Cyt_c_oxidase_su2"/>
</dbReference>
<dbReference type="PANTHER" id="PTHR22888:SF9">
    <property type="entry name" value="CYTOCHROME C OXIDASE SUBUNIT 2"/>
    <property type="match status" value="1"/>
</dbReference>
<evidence type="ECO:0000256" key="12">
    <source>
        <dbReference type="ARBA" id="ARBA00023136"/>
    </source>
</evidence>
<dbReference type="Gene3D" id="1.10.287.90">
    <property type="match status" value="1"/>
</dbReference>
<dbReference type="Gene3D" id="2.60.40.420">
    <property type="entry name" value="Cupredoxins - blue copper proteins"/>
    <property type="match status" value="1"/>
</dbReference>
<dbReference type="InterPro" id="IPR002429">
    <property type="entry name" value="CcO_II-like_C"/>
</dbReference>
<dbReference type="GO" id="GO:0004129">
    <property type="term" value="F:cytochrome-c oxidase activity"/>
    <property type="evidence" value="ECO:0007669"/>
    <property type="project" value="UniProtKB-EC"/>
</dbReference>
<comment type="caution">
    <text evidence="22">The sequence shown here is derived from an EMBL/GenBank/DDBJ whole genome shotgun (WGS) entry which is preliminary data.</text>
</comment>
<keyword evidence="6 15" id="KW-0812">Transmembrane</keyword>
<feature type="compositionally biased region" description="Pro residues" evidence="17">
    <location>
        <begin position="317"/>
        <end position="326"/>
    </location>
</feature>
<feature type="compositionally biased region" description="Low complexity" evidence="17">
    <location>
        <begin position="302"/>
        <end position="316"/>
    </location>
</feature>
<feature type="transmembrane region" description="Helical" evidence="18">
    <location>
        <begin position="79"/>
        <end position="100"/>
    </location>
</feature>
<feature type="chain" id="PRO_5021903971" description="Cytochrome c oxidase subunit 2" evidence="19">
    <location>
        <begin position="21"/>
        <end position="334"/>
    </location>
</feature>
<evidence type="ECO:0000256" key="3">
    <source>
        <dbReference type="ARBA" id="ARBA00007866"/>
    </source>
</evidence>
<keyword evidence="19" id="KW-0732">Signal</keyword>
<dbReference type="Pfam" id="PF00116">
    <property type="entry name" value="COX2"/>
    <property type="match status" value="1"/>
</dbReference>
<comment type="function">
    <text evidence="13 16">Subunits I and II form the functional core of the enzyme complex. Electrons originating in cytochrome c are transferred via heme a and Cu(A) to the binuclear center formed by heme a3 and Cu(B).</text>
</comment>
<name>A0A552U7M9_9SPHN</name>
<evidence type="ECO:0000256" key="2">
    <source>
        <dbReference type="ARBA" id="ARBA00004141"/>
    </source>
</evidence>
<organism evidence="22 23">
    <name type="scientific">Glacieibacterium frigidum</name>
    <dbReference type="NCBI Taxonomy" id="2593303"/>
    <lineage>
        <taxon>Bacteria</taxon>
        <taxon>Pseudomonadati</taxon>
        <taxon>Pseudomonadota</taxon>
        <taxon>Alphaproteobacteria</taxon>
        <taxon>Sphingomonadales</taxon>
        <taxon>Sphingosinicellaceae</taxon>
        <taxon>Glacieibacterium</taxon>
    </lineage>
</organism>
<keyword evidence="4 15" id="KW-0813">Transport</keyword>
<evidence type="ECO:0000313" key="23">
    <source>
        <dbReference type="Proteomes" id="UP000317894"/>
    </source>
</evidence>
<evidence type="ECO:0000256" key="6">
    <source>
        <dbReference type="ARBA" id="ARBA00022692"/>
    </source>
</evidence>
<dbReference type="InterPro" id="IPR045187">
    <property type="entry name" value="CcO_II"/>
</dbReference>
<keyword evidence="8" id="KW-1278">Translocase</keyword>
<feature type="domain" description="Cytochrome oxidase subunit II copper A binding" evidence="20">
    <location>
        <begin position="150"/>
        <end position="284"/>
    </location>
</feature>
<dbReference type="InterPro" id="IPR011759">
    <property type="entry name" value="Cyt_c_oxidase_su2_TM_dom"/>
</dbReference>
<evidence type="ECO:0000256" key="1">
    <source>
        <dbReference type="ARBA" id="ARBA00001971"/>
    </source>
</evidence>
<evidence type="ECO:0000256" key="16">
    <source>
        <dbReference type="RuleBase" id="RU004024"/>
    </source>
</evidence>
<feature type="region of interest" description="Disordered" evidence="17">
    <location>
        <begin position="302"/>
        <end position="334"/>
    </location>
</feature>
<dbReference type="NCBIfam" id="TIGR02866">
    <property type="entry name" value="CoxB"/>
    <property type="match status" value="1"/>
</dbReference>
<dbReference type="PROSITE" id="PS50857">
    <property type="entry name" value="COX2_CUA"/>
    <property type="match status" value="1"/>
</dbReference>
<reference evidence="22 23" key="1">
    <citation type="submission" date="2019-07" db="EMBL/GenBank/DDBJ databases">
        <title>Novel species isolated from glacier.</title>
        <authorList>
            <person name="Liu Q."/>
            <person name="Xin Y.-H."/>
        </authorList>
    </citation>
    <scope>NUCLEOTIDE SEQUENCE [LARGE SCALE GENOMIC DNA]</scope>
    <source>
        <strain evidence="22 23">LB1R16</strain>
    </source>
</reference>
<sequence>MVRMKFLVAALLALAPVTVAAQVAAAPVTPVETVAVPAGAAAPVRVAPDSGFGQPNGSWQLQQPVTKIARDGYGMVNGILNPLMIGISIFVLALLGWVIFRYRAARNPTASRTSHNTLVEVIWTVVPVLLLVWIAVPSFRLLANQYAPQKADLTIKATGHQWYWEYEYPDQGGFSFDSIMLTKAEAAKAGSPYMLDVDNRIVVPVGKTVKVLTTSADVIHAWMVPAFWVQMDAVPGRINETWFKADKPGVYFGQCYQLCGTRHAFMPIAVEVVSQAQFDAWVAAKKRENGITDAPAAAAPAAAGGSAAAEAATTPTPAEPVAPAPAPAAAAPTA</sequence>
<dbReference type="Pfam" id="PF02790">
    <property type="entry name" value="COX2_TM"/>
    <property type="match status" value="1"/>
</dbReference>
<keyword evidence="22" id="KW-0560">Oxidoreductase</keyword>
<evidence type="ECO:0000256" key="14">
    <source>
        <dbReference type="ARBA" id="ARBA00047816"/>
    </source>
</evidence>
<keyword evidence="10 18" id="KW-1133">Transmembrane helix</keyword>
<evidence type="ECO:0000313" key="22">
    <source>
        <dbReference type="EMBL" id="TRW14225.1"/>
    </source>
</evidence>
<evidence type="ECO:0000256" key="9">
    <source>
        <dbReference type="ARBA" id="ARBA00022982"/>
    </source>
</evidence>
<keyword evidence="5 15" id="KW-0679">Respiratory chain</keyword>
<evidence type="ECO:0000256" key="10">
    <source>
        <dbReference type="ARBA" id="ARBA00022989"/>
    </source>
</evidence>
<dbReference type="InterPro" id="IPR034210">
    <property type="entry name" value="CcO_II_C"/>
</dbReference>
<dbReference type="GO" id="GO:0016491">
    <property type="term" value="F:oxidoreductase activity"/>
    <property type="evidence" value="ECO:0007669"/>
    <property type="project" value="UniProtKB-KW"/>
</dbReference>
<dbReference type="Proteomes" id="UP000317894">
    <property type="component" value="Unassembled WGS sequence"/>
</dbReference>
<gene>
    <name evidence="22" type="primary">coxB</name>
    <name evidence="22" type="ORF">FMM06_10930</name>
</gene>
<dbReference type="AlphaFoldDB" id="A0A552U7M9"/>
<evidence type="ECO:0000256" key="19">
    <source>
        <dbReference type="SAM" id="SignalP"/>
    </source>
</evidence>
<dbReference type="EC" id="7.1.1.9" evidence="16"/>
<keyword evidence="9 15" id="KW-0249">Electron transport</keyword>
<comment type="similarity">
    <text evidence="3 15">Belongs to the cytochrome c oxidase subunit 2 family.</text>
</comment>
<dbReference type="PROSITE" id="PS50999">
    <property type="entry name" value="COX2_TM"/>
    <property type="match status" value="1"/>
</dbReference>
<dbReference type="PROSITE" id="PS00078">
    <property type="entry name" value="COX2"/>
    <property type="match status" value="1"/>
</dbReference>
<dbReference type="InterPro" id="IPR036257">
    <property type="entry name" value="Cyt_c_oxidase_su2_TM_sf"/>
</dbReference>
<evidence type="ECO:0000256" key="17">
    <source>
        <dbReference type="SAM" id="MobiDB-lite"/>
    </source>
</evidence>
<comment type="subcellular location">
    <subcellularLocation>
        <location evidence="15">Cell membrane</location>
        <topology evidence="15">Multi-pass membrane protein</topology>
    </subcellularLocation>
    <subcellularLocation>
        <location evidence="2">Membrane</location>
        <topology evidence="2">Multi-pass membrane protein</topology>
    </subcellularLocation>
</comment>
<dbReference type="PANTHER" id="PTHR22888">
    <property type="entry name" value="CYTOCHROME C OXIDASE, SUBUNIT II"/>
    <property type="match status" value="1"/>
</dbReference>
<evidence type="ECO:0000256" key="18">
    <source>
        <dbReference type="SAM" id="Phobius"/>
    </source>
</evidence>
<comment type="cofactor">
    <cofactor evidence="1">
        <name>heme</name>
        <dbReference type="ChEBI" id="CHEBI:30413"/>
    </cofactor>
</comment>
<evidence type="ECO:0000256" key="13">
    <source>
        <dbReference type="ARBA" id="ARBA00024688"/>
    </source>
</evidence>
<dbReference type="EMBL" id="VJWA01000002">
    <property type="protein sequence ID" value="TRW14225.1"/>
    <property type="molecule type" value="Genomic_DNA"/>
</dbReference>
<proteinExistence type="inferred from homology"/>
<keyword evidence="11 16" id="KW-0186">Copper</keyword>
<dbReference type="CDD" id="cd13912">
    <property type="entry name" value="CcO_II_C"/>
    <property type="match status" value="1"/>
</dbReference>
<comment type="cofactor">
    <cofactor evidence="16">
        <name>Cu cation</name>
        <dbReference type="ChEBI" id="CHEBI:23378"/>
    </cofactor>
    <text evidence="16">Binds a copper A center.</text>
</comment>
<feature type="domain" description="Cytochrome oxidase subunit II transmembrane region profile" evidence="21">
    <location>
        <begin position="53"/>
        <end position="149"/>
    </location>
</feature>
<protein>
    <recommendedName>
        <fullName evidence="16">Cytochrome c oxidase subunit 2</fullName>
        <ecNumber evidence="16">7.1.1.9</ecNumber>
    </recommendedName>
</protein>
<dbReference type="GO" id="GO:0005507">
    <property type="term" value="F:copper ion binding"/>
    <property type="evidence" value="ECO:0007669"/>
    <property type="project" value="InterPro"/>
</dbReference>
<evidence type="ECO:0000259" key="21">
    <source>
        <dbReference type="PROSITE" id="PS50999"/>
    </source>
</evidence>
<dbReference type="SUPFAM" id="SSF49503">
    <property type="entry name" value="Cupredoxins"/>
    <property type="match status" value="1"/>
</dbReference>
<dbReference type="GO" id="GO:0005886">
    <property type="term" value="C:plasma membrane"/>
    <property type="evidence" value="ECO:0007669"/>
    <property type="project" value="UniProtKB-SubCell"/>
</dbReference>
<keyword evidence="23" id="KW-1185">Reference proteome</keyword>
<accession>A0A552U7M9</accession>
<dbReference type="OrthoDB" id="9781261at2"/>
<dbReference type="GO" id="GO:0042773">
    <property type="term" value="P:ATP synthesis coupled electron transport"/>
    <property type="evidence" value="ECO:0007669"/>
    <property type="project" value="TreeGrafter"/>
</dbReference>
<keyword evidence="7 16" id="KW-0479">Metal-binding</keyword>
<evidence type="ECO:0000259" key="20">
    <source>
        <dbReference type="PROSITE" id="PS50857"/>
    </source>
</evidence>
<evidence type="ECO:0000256" key="4">
    <source>
        <dbReference type="ARBA" id="ARBA00022448"/>
    </source>
</evidence>
<evidence type="ECO:0000256" key="5">
    <source>
        <dbReference type="ARBA" id="ARBA00022660"/>
    </source>
</evidence>
<evidence type="ECO:0000256" key="15">
    <source>
        <dbReference type="RuleBase" id="RU000456"/>
    </source>
</evidence>